<dbReference type="PROSITE" id="PS50977">
    <property type="entry name" value="HTH_TETR_2"/>
    <property type="match status" value="1"/>
</dbReference>
<accession>A0ABW3HC50</accession>
<proteinExistence type="predicted"/>
<dbReference type="Pfam" id="PF00440">
    <property type="entry name" value="TetR_N"/>
    <property type="match status" value="1"/>
</dbReference>
<protein>
    <submittedName>
        <fullName evidence="4">TetR/AcrR family transcriptional regulator</fullName>
    </submittedName>
</protein>
<dbReference type="RefSeq" id="WP_340676301.1">
    <property type="nucleotide sequence ID" value="NZ_JBHTIT010000001.1"/>
</dbReference>
<sequence length="192" mass="21349">MKTLESKRLSPELRKAAILRAAKNLLFRDGLEGFSLEGVAREAKVAASLPRHYFGSHADLLLAATSDTLLEAQMALTNPDLSISLPERLNKFLDVVTMYPLAFAIYMRANEIHPSLGAAARKAREKIAEISLLRSWDTMTVQEQLHARGWIGYVEGVIGDWLERGMTDRDVLLKTMIEAAKGLKIKGLTLVF</sequence>
<evidence type="ECO:0000256" key="1">
    <source>
        <dbReference type="ARBA" id="ARBA00023125"/>
    </source>
</evidence>
<feature type="DNA-binding region" description="H-T-H motif" evidence="2">
    <location>
        <begin position="35"/>
        <end position="54"/>
    </location>
</feature>
<evidence type="ECO:0000313" key="5">
    <source>
        <dbReference type="Proteomes" id="UP001597044"/>
    </source>
</evidence>
<keyword evidence="5" id="KW-1185">Reference proteome</keyword>
<evidence type="ECO:0000256" key="2">
    <source>
        <dbReference type="PROSITE-ProRule" id="PRU00335"/>
    </source>
</evidence>
<reference evidence="5" key="1">
    <citation type="journal article" date="2019" name="Int. J. Syst. Evol. Microbiol.">
        <title>The Global Catalogue of Microorganisms (GCM) 10K type strain sequencing project: providing services to taxonomists for standard genome sequencing and annotation.</title>
        <authorList>
            <consortium name="The Broad Institute Genomics Platform"/>
            <consortium name="The Broad Institute Genome Sequencing Center for Infectious Disease"/>
            <person name="Wu L."/>
            <person name="Ma J."/>
        </authorList>
    </citation>
    <scope>NUCLEOTIDE SEQUENCE [LARGE SCALE GENOMIC DNA]</scope>
    <source>
        <strain evidence="5">CCUG 63419</strain>
    </source>
</reference>
<keyword evidence="1 2" id="KW-0238">DNA-binding</keyword>
<dbReference type="EMBL" id="JBHTIT010000001">
    <property type="protein sequence ID" value="MFD0949055.1"/>
    <property type="molecule type" value="Genomic_DNA"/>
</dbReference>
<feature type="domain" description="HTH tetR-type" evidence="3">
    <location>
        <begin position="12"/>
        <end position="72"/>
    </location>
</feature>
<dbReference type="SUPFAM" id="SSF46689">
    <property type="entry name" value="Homeodomain-like"/>
    <property type="match status" value="1"/>
</dbReference>
<comment type="caution">
    <text evidence="4">The sequence shown here is derived from an EMBL/GenBank/DDBJ whole genome shotgun (WGS) entry which is preliminary data.</text>
</comment>
<evidence type="ECO:0000259" key="3">
    <source>
        <dbReference type="PROSITE" id="PS50977"/>
    </source>
</evidence>
<dbReference type="Proteomes" id="UP001597044">
    <property type="component" value="Unassembled WGS sequence"/>
</dbReference>
<dbReference type="InterPro" id="IPR001647">
    <property type="entry name" value="HTH_TetR"/>
</dbReference>
<organism evidence="4 5">
    <name type="scientific">Paraperlucidibaca wandonensis</name>
    <dbReference type="NCBI Taxonomy" id="1268273"/>
    <lineage>
        <taxon>Bacteria</taxon>
        <taxon>Pseudomonadati</taxon>
        <taxon>Pseudomonadota</taxon>
        <taxon>Gammaproteobacteria</taxon>
        <taxon>Moraxellales</taxon>
        <taxon>Moraxellaceae</taxon>
        <taxon>Paraperlucidibaca</taxon>
    </lineage>
</organism>
<dbReference type="InterPro" id="IPR009057">
    <property type="entry name" value="Homeodomain-like_sf"/>
</dbReference>
<evidence type="ECO:0000313" key="4">
    <source>
        <dbReference type="EMBL" id="MFD0949055.1"/>
    </source>
</evidence>
<gene>
    <name evidence="4" type="ORF">ACFQ0F_01375</name>
</gene>
<name>A0ABW3HC50_9GAMM</name>
<dbReference type="Gene3D" id="1.10.357.10">
    <property type="entry name" value="Tetracycline Repressor, domain 2"/>
    <property type="match status" value="1"/>
</dbReference>